<gene>
    <name evidence="1" type="ORF">SERLA73DRAFT_149061</name>
</gene>
<accession>F8PI58</accession>
<evidence type="ECO:0000313" key="1">
    <source>
        <dbReference type="EMBL" id="EGO04636.1"/>
    </source>
</evidence>
<sequence>MHPEYYTLFSTKTICSQLQGEVLVDIKAILIGVIRSQQTPGAVAKALFVNNNGDGNGDINMRQILDDFKALYTSHAGGELKVSALWLKDAAINPINYGNMITKINVVDFYVLHNFQLKIFTKNHFVVFAMICQGVMPCFPIAPNVGITIDALKIYHCTYFWNSHFSIQAFVKILANLHEAPCKKHLFSEGPPL</sequence>
<proteinExistence type="predicted"/>
<keyword evidence="2" id="KW-1185">Reference proteome</keyword>
<protein>
    <submittedName>
        <fullName evidence="1">Uncharacterized protein</fullName>
    </submittedName>
</protein>
<dbReference type="EMBL" id="GL945474">
    <property type="protein sequence ID" value="EGO04636.1"/>
    <property type="molecule type" value="Genomic_DNA"/>
</dbReference>
<organism evidence="2">
    <name type="scientific">Serpula lacrymans var. lacrymans (strain S7.3)</name>
    <name type="common">Dry rot fungus</name>
    <dbReference type="NCBI Taxonomy" id="936435"/>
    <lineage>
        <taxon>Eukaryota</taxon>
        <taxon>Fungi</taxon>
        <taxon>Dikarya</taxon>
        <taxon>Basidiomycota</taxon>
        <taxon>Agaricomycotina</taxon>
        <taxon>Agaricomycetes</taxon>
        <taxon>Agaricomycetidae</taxon>
        <taxon>Boletales</taxon>
        <taxon>Coniophorineae</taxon>
        <taxon>Serpulaceae</taxon>
        <taxon>Serpula</taxon>
    </lineage>
</organism>
<dbReference type="Proteomes" id="UP000008063">
    <property type="component" value="Unassembled WGS sequence"/>
</dbReference>
<name>F8PI58_SERL3</name>
<dbReference type="InParanoid" id="F8PI58"/>
<reference evidence="2" key="1">
    <citation type="journal article" date="2011" name="Science">
        <title>The plant cell wall-decomposing machinery underlies the functional diversity of forest fungi.</title>
        <authorList>
            <person name="Eastwood D.C."/>
            <person name="Floudas D."/>
            <person name="Binder M."/>
            <person name="Majcherczyk A."/>
            <person name="Schneider P."/>
            <person name="Aerts A."/>
            <person name="Asiegbu F.O."/>
            <person name="Baker S.E."/>
            <person name="Barry K."/>
            <person name="Bendiksby M."/>
            <person name="Blumentritt M."/>
            <person name="Coutinho P.M."/>
            <person name="Cullen D."/>
            <person name="de Vries R.P."/>
            <person name="Gathman A."/>
            <person name="Goodell B."/>
            <person name="Henrissat B."/>
            <person name="Ihrmark K."/>
            <person name="Kauserud H."/>
            <person name="Kohler A."/>
            <person name="LaButti K."/>
            <person name="Lapidus A."/>
            <person name="Lavin J.L."/>
            <person name="Lee Y.-H."/>
            <person name="Lindquist E."/>
            <person name="Lilly W."/>
            <person name="Lucas S."/>
            <person name="Morin E."/>
            <person name="Murat C."/>
            <person name="Oguiza J.A."/>
            <person name="Park J."/>
            <person name="Pisabarro A.G."/>
            <person name="Riley R."/>
            <person name="Rosling A."/>
            <person name="Salamov A."/>
            <person name="Schmidt O."/>
            <person name="Schmutz J."/>
            <person name="Skrede I."/>
            <person name="Stenlid J."/>
            <person name="Wiebenga A."/>
            <person name="Xie X."/>
            <person name="Kuees U."/>
            <person name="Hibbett D.S."/>
            <person name="Hoffmeister D."/>
            <person name="Hoegberg N."/>
            <person name="Martin F."/>
            <person name="Grigoriev I.V."/>
            <person name="Watkinson S.C."/>
        </authorList>
    </citation>
    <scope>NUCLEOTIDE SEQUENCE [LARGE SCALE GENOMIC DNA]</scope>
    <source>
        <strain evidence="2">strain S7.3</strain>
    </source>
</reference>
<dbReference type="AlphaFoldDB" id="F8PI58"/>
<evidence type="ECO:0000313" key="2">
    <source>
        <dbReference type="Proteomes" id="UP000008063"/>
    </source>
</evidence>
<dbReference type="HOGENOM" id="CLU_1409581_0_0_1"/>